<dbReference type="Proteomes" id="UP001634394">
    <property type="component" value="Unassembled WGS sequence"/>
</dbReference>
<dbReference type="AlphaFoldDB" id="A0ABD3X2Z8"/>
<dbReference type="EMBL" id="JBJQND010000004">
    <property type="protein sequence ID" value="KAL3879397.1"/>
    <property type="molecule type" value="Genomic_DNA"/>
</dbReference>
<sequence length="150" mass="16410">MAILSVVERNIFVLGKYERLYLYMPSAVRTPIPVGQWNEEQLGQSFAQASLTGNEIIGLHYAAIGDLTPVCIEGSNNYSLTEIEDDNLNVISYDMSSAACKHDAENKLLGESPSDAELQTTISADTIDVNGLVSREVSNSVHDLYAKINK</sequence>
<keyword evidence="2" id="KW-1185">Reference proteome</keyword>
<evidence type="ECO:0000313" key="2">
    <source>
        <dbReference type="Proteomes" id="UP001634394"/>
    </source>
</evidence>
<accession>A0ABD3X2Z8</accession>
<evidence type="ECO:0000313" key="1">
    <source>
        <dbReference type="EMBL" id="KAL3879397.1"/>
    </source>
</evidence>
<reference evidence="1 2" key="1">
    <citation type="submission" date="2024-11" db="EMBL/GenBank/DDBJ databases">
        <title>Chromosome-level genome assembly of the freshwater bivalve Anodonta woodiana.</title>
        <authorList>
            <person name="Chen X."/>
        </authorList>
    </citation>
    <scope>NUCLEOTIDE SEQUENCE [LARGE SCALE GENOMIC DNA]</scope>
    <source>
        <strain evidence="1">MN2024</strain>
        <tissue evidence="1">Gills</tissue>
    </source>
</reference>
<gene>
    <name evidence="1" type="ORF">ACJMK2_031695</name>
</gene>
<proteinExistence type="predicted"/>
<comment type="caution">
    <text evidence="1">The sequence shown here is derived from an EMBL/GenBank/DDBJ whole genome shotgun (WGS) entry which is preliminary data.</text>
</comment>
<organism evidence="1 2">
    <name type="scientific">Sinanodonta woodiana</name>
    <name type="common">Chinese pond mussel</name>
    <name type="synonym">Anodonta woodiana</name>
    <dbReference type="NCBI Taxonomy" id="1069815"/>
    <lineage>
        <taxon>Eukaryota</taxon>
        <taxon>Metazoa</taxon>
        <taxon>Spiralia</taxon>
        <taxon>Lophotrochozoa</taxon>
        <taxon>Mollusca</taxon>
        <taxon>Bivalvia</taxon>
        <taxon>Autobranchia</taxon>
        <taxon>Heteroconchia</taxon>
        <taxon>Palaeoheterodonta</taxon>
        <taxon>Unionida</taxon>
        <taxon>Unionoidea</taxon>
        <taxon>Unionidae</taxon>
        <taxon>Unioninae</taxon>
        <taxon>Sinanodonta</taxon>
    </lineage>
</organism>
<name>A0ABD3X2Z8_SINWO</name>
<protein>
    <submittedName>
        <fullName evidence="1">Uncharacterized protein</fullName>
    </submittedName>
</protein>